<dbReference type="PANTHER" id="PTHR13847">
    <property type="entry name" value="SARCOSINE DEHYDROGENASE-RELATED"/>
    <property type="match status" value="1"/>
</dbReference>
<dbReference type="SUPFAM" id="SSF51905">
    <property type="entry name" value="FAD/NAD(P)-binding domain"/>
    <property type="match status" value="1"/>
</dbReference>
<evidence type="ECO:0000256" key="1">
    <source>
        <dbReference type="ARBA" id="ARBA00023002"/>
    </source>
</evidence>
<keyword evidence="1" id="KW-0560">Oxidoreductase</keyword>
<name>A0A084IM44_SALHC</name>
<dbReference type="GO" id="GO:0005737">
    <property type="term" value="C:cytoplasm"/>
    <property type="evidence" value="ECO:0007669"/>
    <property type="project" value="TreeGrafter"/>
</dbReference>
<dbReference type="eggNOG" id="COG0665">
    <property type="taxonomic scope" value="Bacteria"/>
</dbReference>
<protein>
    <submittedName>
        <fullName evidence="3">FAD dependent oxidoreductase</fullName>
    </submittedName>
</protein>
<accession>A0A084IM44</accession>
<sequence>MRSTYWPVSTVAERAAAYPGSYYAASVAEPGEYAALAGDRRVDVAVVGGGFTGVATALELAERGYDVALVEANRIGWGASGRNGGQVTGSLSGEAGLKKYLRDVPGGDVDAFVWDLRWRGQRIIEERVQRYGIACDLKHGHLQAAWKPGHVAALKADRDAAQARGMGDVVHWIEKAELRDLLDTPLYHGALRNDANLHLHPLNLVRGEARAAADQGVAIFEDSPVVDIEHGSPARVVTRGGAITADTVVLAGGAYHRLGRADLAGKLFPAALGIVTTAPLGETARRINPDDLAVYDTRFVLDYYRLTADGRLLFGGGANYSGRESEDIAAYLRPRLEATFPALKGVAIDYQWQGMAGIVPNRMPMLGRLGESANVYYAQGYSGHGVATSHIVARVLAEAIHGQAATFDAFAALPHGRVPLGDRFGNTLLALGMTWYRLLETIR</sequence>
<evidence type="ECO:0000259" key="2">
    <source>
        <dbReference type="Pfam" id="PF01266"/>
    </source>
</evidence>
<dbReference type="EMBL" id="APNK01000009">
    <property type="protein sequence ID" value="KEZ77778.1"/>
    <property type="molecule type" value="Genomic_DNA"/>
</dbReference>
<dbReference type="OrthoDB" id="311718at2"/>
<dbReference type="InterPro" id="IPR006076">
    <property type="entry name" value="FAD-dep_OxRdtase"/>
</dbReference>
<organism evidence="3 4">
    <name type="scientific">Salinisphaera hydrothermalis (strain C41B8)</name>
    <dbReference type="NCBI Taxonomy" id="1304275"/>
    <lineage>
        <taxon>Bacteria</taxon>
        <taxon>Pseudomonadati</taxon>
        <taxon>Pseudomonadota</taxon>
        <taxon>Gammaproteobacteria</taxon>
        <taxon>Salinisphaerales</taxon>
        <taxon>Salinisphaeraceae</taxon>
        <taxon>Salinisphaera</taxon>
    </lineage>
</organism>
<dbReference type="Gene3D" id="3.30.9.10">
    <property type="entry name" value="D-Amino Acid Oxidase, subunit A, domain 2"/>
    <property type="match status" value="1"/>
</dbReference>
<dbReference type="Proteomes" id="UP000028302">
    <property type="component" value="Unassembled WGS sequence"/>
</dbReference>
<dbReference type="STRING" id="1304275.C41B8_08180"/>
<evidence type="ECO:0000313" key="3">
    <source>
        <dbReference type="EMBL" id="KEZ77778.1"/>
    </source>
</evidence>
<dbReference type="PATRIC" id="fig|1304275.5.peg.1668"/>
<dbReference type="Gene3D" id="3.50.50.60">
    <property type="entry name" value="FAD/NAD(P)-binding domain"/>
    <property type="match status" value="1"/>
</dbReference>
<proteinExistence type="predicted"/>
<dbReference type="PANTHER" id="PTHR13847:SF249">
    <property type="entry name" value="OXIDOREDUCTASE-RELATED"/>
    <property type="match status" value="1"/>
</dbReference>
<dbReference type="Pfam" id="PF01266">
    <property type="entry name" value="DAO"/>
    <property type="match status" value="1"/>
</dbReference>
<reference evidence="3 4" key="1">
    <citation type="submission" date="2013-03" db="EMBL/GenBank/DDBJ databases">
        <title>Salinisphaera hydrothermalis C41B8 Genome Sequencing.</title>
        <authorList>
            <person name="Li C."/>
            <person name="Lai Q."/>
            <person name="Shao Z."/>
        </authorList>
    </citation>
    <scope>NUCLEOTIDE SEQUENCE [LARGE SCALE GENOMIC DNA]</scope>
    <source>
        <strain evidence="3 4">C41B8</strain>
    </source>
</reference>
<gene>
    <name evidence="3" type="ORF">C41B8_08180</name>
</gene>
<dbReference type="AlphaFoldDB" id="A0A084IM44"/>
<feature type="domain" description="FAD dependent oxidoreductase" evidence="2">
    <location>
        <begin position="43"/>
        <end position="398"/>
    </location>
</feature>
<keyword evidence="4" id="KW-1185">Reference proteome</keyword>
<dbReference type="GO" id="GO:0016491">
    <property type="term" value="F:oxidoreductase activity"/>
    <property type="evidence" value="ECO:0007669"/>
    <property type="project" value="UniProtKB-KW"/>
</dbReference>
<evidence type="ECO:0000313" key="4">
    <source>
        <dbReference type="Proteomes" id="UP000028302"/>
    </source>
</evidence>
<comment type="caution">
    <text evidence="3">The sequence shown here is derived from an EMBL/GenBank/DDBJ whole genome shotgun (WGS) entry which is preliminary data.</text>
</comment>
<dbReference type="RefSeq" id="WP_037336498.1">
    <property type="nucleotide sequence ID" value="NZ_APNK01000009.1"/>
</dbReference>
<dbReference type="InterPro" id="IPR036188">
    <property type="entry name" value="FAD/NAD-bd_sf"/>
</dbReference>